<accession>A0A2M4DKX8</accession>
<dbReference type="EMBL" id="GGFL01014034">
    <property type="protein sequence ID" value="MBW78212.1"/>
    <property type="molecule type" value="Transcribed_RNA"/>
</dbReference>
<feature type="transmembrane region" description="Helical" evidence="1">
    <location>
        <begin position="76"/>
        <end position="96"/>
    </location>
</feature>
<dbReference type="AlphaFoldDB" id="A0A2M4DKX8"/>
<reference evidence="2" key="1">
    <citation type="submission" date="2018-01" db="EMBL/GenBank/DDBJ databases">
        <title>An insight into the sialome of Amazonian anophelines.</title>
        <authorList>
            <person name="Ribeiro J.M."/>
            <person name="Scarpassa V."/>
            <person name="Calvo E."/>
        </authorList>
    </citation>
    <scope>NUCLEOTIDE SEQUENCE</scope>
</reference>
<keyword evidence="1" id="KW-0812">Transmembrane</keyword>
<sequence>MQLTNLPVQLFIVPTAAWAHDQRLFPAPALSTTLAFTFRWPTLTILTSLALSLSTIFLSLTLPLGRPTVANSGKHILTATTTTTGWLLVIVVFLRIGNSTSLAHSVQPIKHILKPWFLVERFQLTNGGQLFIRLPLIRCSIVQKEQGISQYDQSDCESVHLYNSPDNRYCLKDEVVYGSTVHQVMPFYTSLHAR</sequence>
<organism evidence="2">
    <name type="scientific">Anopheles darlingi</name>
    <name type="common">Mosquito</name>
    <dbReference type="NCBI Taxonomy" id="43151"/>
    <lineage>
        <taxon>Eukaryota</taxon>
        <taxon>Metazoa</taxon>
        <taxon>Ecdysozoa</taxon>
        <taxon>Arthropoda</taxon>
        <taxon>Hexapoda</taxon>
        <taxon>Insecta</taxon>
        <taxon>Pterygota</taxon>
        <taxon>Neoptera</taxon>
        <taxon>Endopterygota</taxon>
        <taxon>Diptera</taxon>
        <taxon>Nematocera</taxon>
        <taxon>Culicoidea</taxon>
        <taxon>Culicidae</taxon>
        <taxon>Anophelinae</taxon>
        <taxon>Anopheles</taxon>
    </lineage>
</organism>
<keyword evidence="1" id="KW-1133">Transmembrane helix</keyword>
<name>A0A2M4DKX8_ANODA</name>
<evidence type="ECO:0000256" key="1">
    <source>
        <dbReference type="SAM" id="Phobius"/>
    </source>
</evidence>
<proteinExistence type="predicted"/>
<feature type="transmembrane region" description="Helical" evidence="1">
    <location>
        <begin position="43"/>
        <end position="64"/>
    </location>
</feature>
<keyword evidence="1" id="KW-0472">Membrane</keyword>
<protein>
    <submittedName>
        <fullName evidence="2">Uncharacterized protein</fullName>
    </submittedName>
</protein>
<evidence type="ECO:0000313" key="2">
    <source>
        <dbReference type="EMBL" id="MBW78212.1"/>
    </source>
</evidence>